<feature type="region of interest" description="Disordered" evidence="1">
    <location>
        <begin position="131"/>
        <end position="159"/>
    </location>
</feature>
<evidence type="ECO:0000256" key="1">
    <source>
        <dbReference type="SAM" id="MobiDB-lite"/>
    </source>
</evidence>
<feature type="compositionally biased region" description="Low complexity" evidence="1">
    <location>
        <begin position="132"/>
        <end position="156"/>
    </location>
</feature>
<feature type="region of interest" description="Disordered" evidence="1">
    <location>
        <begin position="1"/>
        <end position="58"/>
    </location>
</feature>
<proteinExistence type="predicted"/>
<gene>
    <name evidence="2" type="ORF">CROQUDRAFT_101613</name>
</gene>
<name>A0A9P6N812_9BASI</name>
<accession>A0A9P6N812</accession>
<reference evidence="2" key="1">
    <citation type="submission" date="2013-11" db="EMBL/GenBank/DDBJ databases">
        <title>Genome sequence of the fusiform rust pathogen reveals effectors for host alternation and coevolution with pine.</title>
        <authorList>
            <consortium name="DOE Joint Genome Institute"/>
            <person name="Smith K."/>
            <person name="Pendleton A."/>
            <person name="Kubisiak T."/>
            <person name="Anderson C."/>
            <person name="Salamov A."/>
            <person name="Aerts A."/>
            <person name="Riley R."/>
            <person name="Clum A."/>
            <person name="Lindquist E."/>
            <person name="Ence D."/>
            <person name="Campbell M."/>
            <person name="Kronenberg Z."/>
            <person name="Feau N."/>
            <person name="Dhillon B."/>
            <person name="Hamelin R."/>
            <person name="Burleigh J."/>
            <person name="Smith J."/>
            <person name="Yandell M."/>
            <person name="Nelson C."/>
            <person name="Grigoriev I."/>
            <person name="Davis J."/>
        </authorList>
    </citation>
    <scope>NUCLEOTIDE SEQUENCE</scope>
    <source>
        <strain evidence="2">G11</strain>
    </source>
</reference>
<evidence type="ECO:0000313" key="3">
    <source>
        <dbReference type="Proteomes" id="UP000886653"/>
    </source>
</evidence>
<dbReference type="EMBL" id="MU167604">
    <property type="protein sequence ID" value="KAG0139384.1"/>
    <property type="molecule type" value="Genomic_DNA"/>
</dbReference>
<keyword evidence="3" id="KW-1185">Reference proteome</keyword>
<protein>
    <submittedName>
        <fullName evidence="2">Uncharacterized protein</fullName>
    </submittedName>
</protein>
<evidence type="ECO:0000313" key="2">
    <source>
        <dbReference type="EMBL" id="KAG0139384.1"/>
    </source>
</evidence>
<sequence>MTQTTHSPRIRPKPTPSISSSTSSTHSSRVHKPTLYLPRSGPKPFSQNSITRSSSHPSKLLPLTISNLALLTSFDLSLTENHPDEISHFSNDSSDETSTISSLNESDLVQNKSIPSGMPIESLHELVTCNKTTHPTTNTTTTTTTTTTTSHHSSPHYFQQTVSPNGFPFPIFT</sequence>
<comment type="caution">
    <text evidence="2">The sequence shown here is derived from an EMBL/GenBank/DDBJ whole genome shotgun (WGS) entry which is preliminary data.</text>
</comment>
<dbReference type="Proteomes" id="UP000886653">
    <property type="component" value="Unassembled WGS sequence"/>
</dbReference>
<feature type="compositionally biased region" description="Low complexity" evidence="1">
    <location>
        <begin position="16"/>
        <end position="27"/>
    </location>
</feature>
<organism evidence="2 3">
    <name type="scientific">Cronartium quercuum f. sp. fusiforme G11</name>
    <dbReference type="NCBI Taxonomy" id="708437"/>
    <lineage>
        <taxon>Eukaryota</taxon>
        <taxon>Fungi</taxon>
        <taxon>Dikarya</taxon>
        <taxon>Basidiomycota</taxon>
        <taxon>Pucciniomycotina</taxon>
        <taxon>Pucciniomycetes</taxon>
        <taxon>Pucciniales</taxon>
        <taxon>Coleosporiaceae</taxon>
        <taxon>Cronartium</taxon>
    </lineage>
</organism>
<dbReference type="AlphaFoldDB" id="A0A9P6N812"/>
<feature type="compositionally biased region" description="Polar residues" evidence="1">
    <location>
        <begin position="45"/>
        <end position="57"/>
    </location>
</feature>